<dbReference type="PROSITE" id="PS51352">
    <property type="entry name" value="THIOREDOXIN_2"/>
    <property type="match status" value="1"/>
</dbReference>
<accession>B6YVZ9</accession>
<dbReference type="OrthoDB" id="35385at2157"/>
<dbReference type="eggNOG" id="arCOG01972">
    <property type="taxonomic scope" value="Archaea"/>
</dbReference>
<feature type="domain" description="Thioredoxin" evidence="1">
    <location>
        <begin position="1"/>
        <end position="102"/>
    </location>
</feature>
<dbReference type="AlphaFoldDB" id="B6YVZ9"/>
<dbReference type="InterPro" id="IPR036249">
    <property type="entry name" value="Thioredoxin-like_sf"/>
</dbReference>
<dbReference type="PROSITE" id="PS00194">
    <property type="entry name" value="THIOREDOXIN_1"/>
    <property type="match status" value="1"/>
</dbReference>
<dbReference type="Proteomes" id="UP000002727">
    <property type="component" value="Chromosome"/>
</dbReference>
<dbReference type="CDD" id="cd02947">
    <property type="entry name" value="TRX_family"/>
    <property type="match status" value="1"/>
</dbReference>
<sequence length="105" mass="12385">MIREFDGDFGKVERAKYALLWFSSPGCPPCRMIEPFMHELSEEYKEVEFWEVDVEKHLPLAEKFDVMNVPTLIYLKEGNEIARQNLVRKKEEVEEKLMMLLGSDS</sequence>
<dbReference type="SUPFAM" id="SSF52833">
    <property type="entry name" value="Thioredoxin-like"/>
    <property type="match status" value="1"/>
</dbReference>
<organism evidence="2 3">
    <name type="scientific">Thermococcus onnurineus (strain NA1)</name>
    <dbReference type="NCBI Taxonomy" id="523850"/>
    <lineage>
        <taxon>Archaea</taxon>
        <taxon>Methanobacteriati</taxon>
        <taxon>Methanobacteriota</taxon>
        <taxon>Thermococci</taxon>
        <taxon>Thermococcales</taxon>
        <taxon>Thermococcaceae</taxon>
        <taxon>Thermococcus</taxon>
    </lineage>
</organism>
<dbReference type="KEGG" id="ton:TON_0834"/>
<proteinExistence type="predicted"/>
<evidence type="ECO:0000313" key="2">
    <source>
        <dbReference type="EMBL" id="ACJ16322.1"/>
    </source>
</evidence>
<evidence type="ECO:0000259" key="1">
    <source>
        <dbReference type="PROSITE" id="PS51352"/>
    </source>
</evidence>
<dbReference type="InterPro" id="IPR050620">
    <property type="entry name" value="Thioredoxin_H-type-like"/>
</dbReference>
<dbReference type="InterPro" id="IPR017937">
    <property type="entry name" value="Thioredoxin_CS"/>
</dbReference>
<dbReference type="Gene3D" id="3.40.30.10">
    <property type="entry name" value="Glutaredoxin"/>
    <property type="match status" value="1"/>
</dbReference>
<dbReference type="PANTHER" id="PTHR10438">
    <property type="entry name" value="THIOREDOXIN"/>
    <property type="match status" value="1"/>
</dbReference>
<dbReference type="GeneID" id="7017137"/>
<dbReference type="STRING" id="523850.TON_0834"/>
<dbReference type="Pfam" id="PF00085">
    <property type="entry name" value="Thioredoxin"/>
    <property type="match status" value="1"/>
</dbReference>
<dbReference type="PANTHER" id="PTHR10438:SF468">
    <property type="entry name" value="THIOREDOXIN-1-RELATED"/>
    <property type="match status" value="1"/>
</dbReference>
<dbReference type="EMBL" id="CP000855">
    <property type="protein sequence ID" value="ACJ16322.1"/>
    <property type="molecule type" value="Genomic_DNA"/>
</dbReference>
<dbReference type="HOGENOM" id="CLU_090389_10_4_2"/>
<dbReference type="InterPro" id="IPR013766">
    <property type="entry name" value="Thioredoxin_domain"/>
</dbReference>
<gene>
    <name evidence="2" type="ordered locus">TON_0834</name>
</gene>
<name>B6YVZ9_THEON</name>
<keyword evidence="3" id="KW-1185">Reference proteome</keyword>
<dbReference type="RefSeq" id="WP_012571794.1">
    <property type="nucleotide sequence ID" value="NC_011529.1"/>
</dbReference>
<dbReference type="PATRIC" id="fig|523850.10.peg.841"/>
<protein>
    <recommendedName>
        <fullName evidence="1">Thioredoxin domain-containing protein</fullName>
    </recommendedName>
</protein>
<reference evidence="2 3" key="1">
    <citation type="journal article" date="2008" name="J. Bacteriol.">
        <title>The complete genome sequence of Thermococcus onnurineus NA1 reveals a mixed heterotrophic and carboxydotrophic metabolism.</title>
        <authorList>
            <person name="Lee H.S."/>
            <person name="Kang S.G."/>
            <person name="Bae S.S."/>
            <person name="Lim J.K."/>
            <person name="Cho Y."/>
            <person name="Kim Y.J."/>
            <person name="Jeon J.H."/>
            <person name="Cha S.S."/>
            <person name="Kwon K.K."/>
            <person name="Kim H.T."/>
            <person name="Park C.J."/>
            <person name="Lee H.W."/>
            <person name="Kim S.I."/>
            <person name="Chun J."/>
            <person name="Colwell R.R."/>
            <person name="Kim S.J."/>
            <person name="Lee J.H."/>
        </authorList>
    </citation>
    <scope>NUCLEOTIDE SEQUENCE [LARGE SCALE GENOMIC DNA]</scope>
    <source>
        <strain evidence="2 3">NA1</strain>
    </source>
</reference>
<evidence type="ECO:0000313" key="3">
    <source>
        <dbReference type="Proteomes" id="UP000002727"/>
    </source>
</evidence>